<sequence>MDIAALSIVSTQASAQNAASIMVLKKSMDTLEQNGQGLVNLINASAPIISPPHLGKSIDISA</sequence>
<dbReference type="EMBL" id="VSSQ01133648">
    <property type="protein sequence ID" value="MPN59532.1"/>
    <property type="molecule type" value="Genomic_DNA"/>
</dbReference>
<name>A0A645J8T2_9ZZZZ</name>
<dbReference type="InterPro" id="IPR025906">
    <property type="entry name" value="YjfB_motility"/>
</dbReference>
<dbReference type="Pfam" id="PF14070">
    <property type="entry name" value="YjfB_motility"/>
    <property type="match status" value="1"/>
</dbReference>
<evidence type="ECO:0008006" key="2">
    <source>
        <dbReference type="Google" id="ProtNLM"/>
    </source>
</evidence>
<protein>
    <recommendedName>
        <fullName evidence="2">Motility protein</fullName>
    </recommendedName>
</protein>
<accession>A0A645J8T2</accession>
<comment type="caution">
    <text evidence="1">The sequence shown here is derived from an EMBL/GenBank/DDBJ whole genome shotgun (WGS) entry which is preliminary data.</text>
</comment>
<evidence type="ECO:0000313" key="1">
    <source>
        <dbReference type="EMBL" id="MPN59532.1"/>
    </source>
</evidence>
<proteinExistence type="predicted"/>
<organism evidence="1">
    <name type="scientific">bioreactor metagenome</name>
    <dbReference type="NCBI Taxonomy" id="1076179"/>
    <lineage>
        <taxon>unclassified sequences</taxon>
        <taxon>metagenomes</taxon>
        <taxon>ecological metagenomes</taxon>
    </lineage>
</organism>
<reference evidence="1" key="1">
    <citation type="submission" date="2019-08" db="EMBL/GenBank/DDBJ databases">
        <authorList>
            <person name="Kucharzyk K."/>
            <person name="Murdoch R.W."/>
            <person name="Higgins S."/>
            <person name="Loffler F."/>
        </authorList>
    </citation>
    <scope>NUCLEOTIDE SEQUENCE</scope>
</reference>
<gene>
    <name evidence="1" type="ORF">SDC9_207253</name>
</gene>
<dbReference type="AlphaFoldDB" id="A0A645J8T2"/>